<reference evidence="1" key="2">
    <citation type="journal article" date="2015" name="Data Brief">
        <title>Shoot transcriptome of the giant reed, Arundo donax.</title>
        <authorList>
            <person name="Barrero R.A."/>
            <person name="Guerrero F.D."/>
            <person name="Moolhuijzen P."/>
            <person name="Goolsby J.A."/>
            <person name="Tidwell J."/>
            <person name="Bellgard S.E."/>
            <person name="Bellgard M.I."/>
        </authorList>
    </citation>
    <scope>NUCLEOTIDE SEQUENCE</scope>
    <source>
        <tissue evidence="1">Shoot tissue taken approximately 20 cm above the soil surface</tissue>
    </source>
</reference>
<evidence type="ECO:0000313" key="1">
    <source>
        <dbReference type="EMBL" id="JAD24235.1"/>
    </source>
</evidence>
<dbReference type="AlphaFoldDB" id="A0A0A8YG46"/>
<sequence>MFLQVLFSRSPAILICSTTRSFRLGSAVPTSNFDAPIHIHSCF</sequence>
<proteinExistence type="predicted"/>
<reference evidence="1" key="1">
    <citation type="submission" date="2014-09" db="EMBL/GenBank/DDBJ databases">
        <authorList>
            <person name="Magalhaes I.L.F."/>
            <person name="Oliveira U."/>
            <person name="Santos F.R."/>
            <person name="Vidigal T.H.D.A."/>
            <person name="Brescovit A.D."/>
            <person name="Santos A.J."/>
        </authorList>
    </citation>
    <scope>NUCLEOTIDE SEQUENCE</scope>
    <source>
        <tissue evidence="1">Shoot tissue taken approximately 20 cm above the soil surface</tissue>
    </source>
</reference>
<organism evidence="1">
    <name type="scientific">Arundo donax</name>
    <name type="common">Giant reed</name>
    <name type="synonym">Donax arundinaceus</name>
    <dbReference type="NCBI Taxonomy" id="35708"/>
    <lineage>
        <taxon>Eukaryota</taxon>
        <taxon>Viridiplantae</taxon>
        <taxon>Streptophyta</taxon>
        <taxon>Embryophyta</taxon>
        <taxon>Tracheophyta</taxon>
        <taxon>Spermatophyta</taxon>
        <taxon>Magnoliopsida</taxon>
        <taxon>Liliopsida</taxon>
        <taxon>Poales</taxon>
        <taxon>Poaceae</taxon>
        <taxon>PACMAD clade</taxon>
        <taxon>Arundinoideae</taxon>
        <taxon>Arundineae</taxon>
        <taxon>Arundo</taxon>
    </lineage>
</organism>
<name>A0A0A8YG46_ARUDO</name>
<protein>
    <submittedName>
        <fullName evidence="1">Uncharacterized protein</fullName>
    </submittedName>
</protein>
<accession>A0A0A8YG46</accession>
<dbReference type="EMBL" id="GBRH01273660">
    <property type="protein sequence ID" value="JAD24235.1"/>
    <property type="molecule type" value="Transcribed_RNA"/>
</dbReference>